<evidence type="ECO:0000313" key="6">
    <source>
        <dbReference type="EMBL" id="SCW31357.1"/>
    </source>
</evidence>
<dbReference type="AlphaFoldDB" id="A0A1G4PGD2"/>
<dbReference type="CDD" id="cd02696">
    <property type="entry name" value="MurNAc-LAA"/>
    <property type="match status" value="1"/>
</dbReference>
<protein>
    <recommendedName>
        <fullName evidence="2">N-acetylmuramoyl-L-alanine amidase</fullName>
        <ecNumber evidence="2">3.5.1.28</ecNumber>
    </recommendedName>
</protein>
<proteinExistence type="predicted"/>
<organism evidence="6 7">
    <name type="scientific">Asticcacaulis taihuensis</name>
    <dbReference type="NCBI Taxonomy" id="260084"/>
    <lineage>
        <taxon>Bacteria</taxon>
        <taxon>Pseudomonadati</taxon>
        <taxon>Pseudomonadota</taxon>
        <taxon>Alphaproteobacteria</taxon>
        <taxon>Caulobacterales</taxon>
        <taxon>Caulobacteraceae</taxon>
        <taxon>Asticcacaulis</taxon>
    </lineage>
</organism>
<feature type="signal peptide" evidence="4">
    <location>
        <begin position="1"/>
        <end position="36"/>
    </location>
</feature>
<reference evidence="7" key="1">
    <citation type="submission" date="2016-10" db="EMBL/GenBank/DDBJ databases">
        <authorList>
            <person name="Varghese N."/>
            <person name="Submissions S."/>
        </authorList>
    </citation>
    <scope>NUCLEOTIDE SEQUENCE [LARGE SCALE GENOMIC DNA]</scope>
    <source>
        <strain evidence="7">CGMCC 1.3431</strain>
    </source>
</reference>
<dbReference type="Proteomes" id="UP000199150">
    <property type="component" value="Unassembled WGS sequence"/>
</dbReference>
<keyword evidence="7" id="KW-1185">Reference proteome</keyword>
<feature type="domain" description="MurNAc-LAA" evidence="5">
    <location>
        <begin position="244"/>
        <end position="393"/>
    </location>
</feature>
<evidence type="ECO:0000256" key="1">
    <source>
        <dbReference type="ARBA" id="ARBA00001561"/>
    </source>
</evidence>
<dbReference type="GO" id="GO:0009253">
    <property type="term" value="P:peptidoglycan catabolic process"/>
    <property type="evidence" value="ECO:0007669"/>
    <property type="project" value="InterPro"/>
</dbReference>
<dbReference type="RefSeq" id="WP_090642934.1">
    <property type="nucleotide sequence ID" value="NZ_CBCRYE010000001.1"/>
</dbReference>
<dbReference type="SUPFAM" id="SSF53187">
    <property type="entry name" value="Zn-dependent exopeptidases"/>
    <property type="match status" value="1"/>
</dbReference>
<dbReference type="Gene3D" id="3.40.630.40">
    <property type="entry name" value="Zn-dependent exopeptidases"/>
    <property type="match status" value="1"/>
</dbReference>
<dbReference type="Pfam" id="PF01520">
    <property type="entry name" value="Amidase_3"/>
    <property type="match status" value="1"/>
</dbReference>
<evidence type="ECO:0000256" key="4">
    <source>
        <dbReference type="SAM" id="SignalP"/>
    </source>
</evidence>
<dbReference type="SMART" id="SM00646">
    <property type="entry name" value="Ami_3"/>
    <property type="match status" value="1"/>
</dbReference>
<evidence type="ECO:0000259" key="5">
    <source>
        <dbReference type="SMART" id="SM00646"/>
    </source>
</evidence>
<accession>A0A1G4PGD2</accession>
<dbReference type="GO" id="GO:0008745">
    <property type="term" value="F:N-acetylmuramoyl-L-alanine amidase activity"/>
    <property type="evidence" value="ECO:0007669"/>
    <property type="project" value="UniProtKB-EC"/>
</dbReference>
<dbReference type="InterPro" id="IPR002508">
    <property type="entry name" value="MurNAc-LAA_cat"/>
</dbReference>
<dbReference type="STRING" id="260084.SAMN02927928_0350"/>
<sequence>MFRRFDVSGYAKVILKAITLAGCVCGSTLVTQPALAAGSDVVKVRLGGDAAQTRIVIELEKSVAAKIVTRDSETDRQVIALPDIDLNKAMAGQGQGLVGDWKLENVAGSVRLKLNFKSGAKIYRRFLLPPADGISVYRYVIDIVPQGTEKSADAASQLLASVPVVTAAVQAPVQPVAPRNRKKIIVIDAGHGGKDPGAHGGKTWEKDVNLAAAKALRTALEKTGRYNVIMTRDTDSFVDLPARVRIARSANADLFISLHSDSGGDGNTRGASIYTLSDSGTERAAKKALIKGDWSQGEPPADAIVSRILIDLTQRATKNRSATFAQLVMDNIGDSTPLLKTNQRQAGFVVLLAPDVPAVLLEMGFVNNPQDEAMLNDSGHRAVMMGQVARAIDKYFDNSVQYASFAGLN</sequence>
<evidence type="ECO:0000256" key="2">
    <source>
        <dbReference type="ARBA" id="ARBA00011901"/>
    </source>
</evidence>
<dbReference type="Gene3D" id="2.60.40.3500">
    <property type="match status" value="1"/>
</dbReference>
<dbReference type="EMBL" id="FMTS01000001">
    <property type="protein sequence ID" value="SCW31357.1"/>
    <property type="molecule type" value="Genomic_DNA"/>
</dbReference>
<keyword evidence="3" id="KW-0378">Hydrolase</keyword>
<dbReference type="PANTHER" id="PTHR30404:SF0">
    <property type="entry name" value="N-ACETYLMURAMOYL-L-ALANINE AMIDASE AMIC"/>
    <property type="match status" value="1"/>
</dbReference>
<dbReference type="PANTHER" id="PTHR30404">
    <property type="entry name" value="N-ACETYLMURAMOYL-L-ALANINE AMIDASE"/>
    <property type="match status" value="1"/>
</dbReference>
<dbReference type="GO" id="GO:0030288">
    <property type="term" value="C:outer membrane-bounded periplasmic space"/>
    <property type="evidence" value="ECO:0007669"/>
    <property type="project" value="TreeGrafter"/>
</dbReference>
<gene>
    <name evidence="6" type="ORF">SAMN02927928_0350</name>
</gene>
<feature type="chain" id="PRO_5011688840" description="N-acetylmuramoyl-L-alanine amidase" evidence="4">
    <location>
        <begin position="37"/>
        <end position="409"/>
    </location>
</feature>
<keyword evidence="4" id="KW-0732">Signal</keyword>
<dbReference type="EC" id="3.5.1.28" evidence="2"/>
<evidence type="ECO:0000313" key="7">
    <source>
        <dbReference type="Proteomes" id="UP000199150"/>
    </source>
</evidence>
<comment type="catalytic activity">
    <reaction evidence="1">
        <text>Hydrolyzes the link between N-acetylmuramoyl residues and L-amino acid residues in certain cell-wall glycopeptides.</text>
        <dbReference type="EC" id="3.5.1.28"/>
    </reaction>
</comment>
<dbReference type="InterPro" id="IPR050695">
    <property type="entry name" value="N-acetylmuramoyl_amidase_3"/>
</dbReference>
<evidence type="ECO:0000256" key="3">
    <source>
        <dbReference type="ARBA" id="ARBA00022801"/>
    </source>
</evidence>
<name>A0A1G4PGD2_9CAUL</name>
<dbReference type="OrthoDB" id="9806267at2"/>